<evidence type="ECO:0000256" key="1">
    <source>
        <dbReference type="SAM" id="MobiDB-lite"/>
    </source>
</evidence>
<sequence length="63" mass="6662">MSEQDAGNHTCEAESRVSMETSQPETFSLDGPSYPSPSSEPHAARTDPTTPCTSHQVGTVLSP</sequence>
<evidence type="ECO:0000313" key="2">
    <source>
        <dbReference type="EMBL" id="ELK38511.1"/>
    </source>
</evidence>
<dbReference type="AlphaFoldDB" id="L5MJI3"/>
<gene>
    <name evidence="2" type="ORF">MDA_GLEAN10006611</name>
</gene>
<organism evidence="2 3">
    <name type="scientific">Myotis davidii</name>
    <name type="common">David's myotis</name>
    <dbReference type="NCBI Taxonomy" id="225400"/>
    <lineage>
        <taxon>Eukaryota</taxon>
        <taxon>Metazoa</taxon>
        <taxon>Chordata</taxon>
        <taxon>Craniata</taxon>
        <taxon>Vertebrata</taxon>
        <taxon>Euteleostomi</taxon>
        <taxon>Mammalia</taxon>
        <taxon>Eutheria</taxon>
        <taxon>Laurasiatheria</taxon>
        <taxon>Chiroptera</taxon>
        <taxon>Yangochiroptera</taxon>
        <taxon>Vespertilionidae</taxon>
        <taxon>Myotis</taxon>
    </lineage>
</organism>
<dbReference type="EMBL" id="KB098929">
    <property type="protein sequence ID" value="ELK38511.1"/>
    <property type="molecule type" value="Genomic_DNA"/>
</dbReference>
<keyword evidence="3" id="KW-1185">Reference proteome</keyword>
<protein>
    <submittedName>
        <fullName evidence="2">Uncharacterized protein</fullName>
    </submittedName>
</protein>
<accession>L5MJI3</accession>
<feature type="region of interest" description="Disordered" evidence="1">
    <location>
        <begin position="1"/>
        <end position="63"/>
    </location>
</feature>
<reference evidence="3" key="1">
    <citation type="journal article" date="2013" name="Science">
        <title>Comparative analysis of bat genomes provides insight into the evolution of flight and immunity.</title>
        <authorList>
            <person name="Zhang G."/>
            <person name="Cowled C."/>
            <person name="Shi Z."/>
            <person name="Huang Z."/>
            <person name="Bishop-Lilly K.A."/>
            <person name="Fang X."/>
            <person name="Wynne J.W."/>
            <person name="Xiong Z."/>
            <person name="Baker M.L."/>
            <person name="Zhao W."/>
            <person name="Tachedjian M."/>
            <person name="Zhu Y."/>
            <person name="Zhou P."/>
            <person name="Jiang X."/>
            <person name="Ng J."/>
            <person name="Yang L."/>
            <person name="Wu L."/>
            <person name="Xiao J."/>
            <person name="Feng Y."/>
            <person name="Chen Y."/>
            <person name="Sun X."/>
            <person name="Zhang Y."/>
            <person name="Marsh G.A."/>
            <person name="Crameri G."/>
            <person name="Broder C.C."/>
            <person name="Frey K.G."/>
            <person name="Wang L.F."/>
            <person name="Wang J."/>
        </authorList>
    </citation>
    <scope>NUCLEOTIDE SEQUENCE [LARGE SCALE GENOMIC DNA]</scope>
</reference>
<feature type="compositionally biased region" description="Polar residues" evidence="1">
    <location>
        <begin position="47"/>
        <end position="63"/>
    </location>
</feature>
<proteinExistence type="predicted"/>
<dbReference type="eggNOG" id="ENOG502RU0I">
    <property type="taxonomic scope" value="Eukaryota"/>
</dbReference>
<evidence type="ECO:0000313" key="3">
    <source>
        <dbReference type="Proteomes" id="UP000010556"/>
    </source>
</evidence>
<dbReference type="Proteomes" id="UP000010556">
    <property type="component" value="Unassembled WGS sequence"/>
</dbReference>
<name>L5MJI3_MYODS</name>